<dbReference type="NCBIfam" id="TIGR03023">
    <property type="entry name" value="WcaJ_sugtrans"/>
    <property type="match status" value="1"/>
</dbReference>
<evidence type="ECO:0000313" key="9">
    <source>
        <dbReference type="EMBL" id="OPG15452.1"/>
    </source>
</evidence>
<keyword evidence="5 7" id="KW-1133">Transmembrane helix</keyword>
<feature type="transmembrane region" description="Helical" evidence="7">
    <location>
        <begin position="305"/>
        <end position="326"/>
    </location>
</feature>
<organism evidence="9 10">
    <name type="scientific">Ferroacidibacillus organovorans</name>
    <dbReference type="NCBI Taxonomy" id="1765683"/>
    <lineage>
        <taxon>Bacteria</taxon>
        <taxon>Bacillati</taxon>
        <taxon>Bacillota</taxon>
        <taxon>Bacilli</taxon>
        <taxon>Bacillales</taxon>
        <taxon>Alicyclobacillaceae</taxon>
        <taxon>Ferroacidibacillus</taxon>
    </lineage>
</organism>
<comment type="subcellular location">
    <subcellularLocation>
        <location evidence="1">Membrane</location>
        <topology evidence="1">Multi-pass membrane protein</topology>
    </subcellularLocation>
</comment>
<feature type="transmembrane region" description="Helical" evidence="7">
    <location>
        <begin position="12"/>
        <end position="32"/>
    </location>
</feature>
<keyword evidence="10" id="KW-1185">Reference proteome</keyword>
<dbReference type="EMBL" id="MWPS01000028">
    <property type="protein sequence ID" value="OPG15452.1"/>
    <property type="molecule type" value="Genomic_DNA"/>
</dbReference>
<evidence type="ECO:0000256" key="4">
    <source>
        <dbReference type="ARBA" id="ARBA00022692"/>
    </source>
</evidence>
<dbReference type="InterPro" id="IPR017475">
    <property type="entry name" value="EPS_sugar_tfrase"/>
</dbReference>
<evidence type="ECO:0000256" key="5">
    <source>
        <dbReference type="ARBA" id="ARBA00022989"/>
    </source>
</evidence>
<dbReference type="InterPro" id="IPR017473">
    <property type="entry name" value="Undecaprenyl-P_gluc_Ptfrase"/>
</dbReference>
<comment type="similarity">
    <text evidence="2">Belongs to the bacterial sugar transferase family.</text>
</comment>
<dbReference type="Pfam" id="PF13727">
    <property type="entry name" value="CoA_binding_3"/>
    <property type="match status" value="1"/>
</dbReference>
<dbReference type="GO" id="GO:0016780">
    <property type="term" value="F:phosphotransferase activity, for other substituted phosphate groups"/>
    <property type="evidence" value="ECO:0007669"/>
    <property type="project" value="TreeGrafter"/>
</dbReference>
<dbReference type="PANTHER" id="PTHR30576">
    <property type="entry name" value="COLANIC BIOSYNTHESIS UDP-GLUCOSE LIPID CARRIER TRANSFERASE"/>
    <property type="match status" value="1"/>
</dbReference>
<proteinExistence type="inferred from homology"/>
<dbReference type="RefSeq" id="WP_079291385.1">
    <property type="nucleotide sequence ID" value="NZ_MWPS01000028.1"/>
</dbReference>
<gene>
    <name evidence="9" type="ORF">B2M26_11810</name>
</gene>
<protein>
    <submittedName>
        <fullName evidence="9">Undecaprenyl-phosphate glucose phosphotransferase</fullName>
    </submittedName>
</protein>
<dbReference type="GO" id="GO:0016020">
    <property type="term" value="C:membrane"/>
    <property type="evidence" value="ECO:0007669"/>
    <property type="project" value="UniProtKB-SubCell"/>
</dbReference>
<evidence type="ECO:0000256" key="1">
    <source>
        <dbReference type="ARBA" id="ARBA00004141"/>
    </source>
</evidence>
<evidence type="ECO:0000256" key="3">
    <source>
        <dbReference type="ARBA" id="ARBA00022679"/>
    </source>
</evidence>
<comment type="caution">
    <text evidence="9">The sequence shown here is derived from an EMBL/GenBank/DDBJ whole genome shotgun (WGS) entry which is preliminary data.</text>
</comment>
<dbReference type="Gene3D" id="3.40.50.720">
    <property type="entry name" value="NAD(P)-binding Rossmann-like Domain"/>
    <property type="match status" value="1"/>
</dbReference>
<feature type="transmembrane region" description="Helical" evidence="7">
    <location>
        <begin position="52"/>
        <end position="73"/>
    </location>
</feature>
<reference evidence="9 10" key="1">
    <citation type="submission" date="2017-02" db="EMBL/GenBank/DDBJ databases">
        <title>Draft genome of Acidibacillus ferrooxidans Huett2.</title>
        <authorList>
            <person name="Schopf S."/>
        </authorList>
    </citation>
    <scope>NUCLEOTIDE SEQUENCE [LARGE SCALE GENOMIC DNA]</scope>
    <source>
        <strain evidence="9 10">Huett2</strain>
    </source>
</reference>
<dbReference type="PANTHER" id="PTHR30576:SF0">
    <property type="entry name" value="UNDECAPRENYL-PHOSPHATE N-ACETYLGALACTOSAMINYL 1-PHOSPHATE TRANSFERASE-RELATED"/>
    <property type="match status" value="1"/>
</dbReference>
<feature type="domain" description="Bacterial sugar transferase" evidence="8">
    <location>
        <begin position="300"/>
        <end position="478"/>
    </location>
</feature>
<dbReference type="NCBIfam" id="TIGR03025">
    <property type="entry name" value="EPS_sugtrans"/>
    <property type="match status" value="1"/>
</dbReference>
<evidence type="ECO:0000259" key="8">
    <source>
        <dbReference type="Pfam" id="PF02397"/>
    </source>
</evidence>
<keyword evidence="6 7" id="KW-0472">Membrane</keyword>
<name>A0A1V4ERE7_9BACL</name>
<keyword evidence="3 9" id="KW-0808">Transferase</keyword>
<evidence type="ECO:0000256" key="6">
    <source>
        <dbReference type="ARBA" id="ARBA00023136"/>
    </source>
</evidence>
<dbReference type="Pfam" id="PF02397">
    <property type="entry name" value="Bac_transf"/>
    <property type="match status" value="1"/>
</dbReference>
<feature type="transmembrane region" description="Helical" evidence="7">
    <location>
        <begin position="85"/>
        <end position="103"/>
    </location>
</feature>
<sequence>MLRRHQVWIGRLYMVSDAFIIVIAFLLAWVARFKTAILPKYGALSLSDYLKILYVALPAFLIVAALTGLYNITRNQSLRRVAAQLLVSDAMMALTAMSVLYLSKEPYSRAVIALFVILTFLFTIGTRSALRRILQSFRARGFNRKYILIIGATRATERFLAHVRRHPEFGYEILGGVIADDGRVDRELAVATDEQDGIEDLAQHAFFERENIMCLGTSAELSAILQRHIVDHIVLTVPYYAMGVLRDAVQIAEYYGVHTLLIPDFVDVLPSRPRFDEFAGLPIVDTRYTPLDEVVNLALKRGFDLVFSLLVLVVLSPLFALLAILVHKSSPGPIIYRQTRLGKNRRPFTMYKFRTMVLHDADQEGWTVADDPRRTKVGRFMRRMSLDELPQFWNVLRGDMSVIGPRPERPNYAEQFQEDVPRYMVKHRIRPGITGWAQIHGLRGDTSIEERIEYDLRYIENWSFRMDMLIVLRTVVHGFRNRNAY</sequence>
<dbReference type="Proteomes" id="UP000190229">
    <property type="component" value="Unassembled WGS sequence"/>
</dbReference>
<evidence type="ECO:0000313" key="10">
    <source>
        <dbReference type="Proteomes" id="UP000190229"/>
    </source>
</evidence>
<evidence type="ECO:0000256" key="2">
    <source>
        <dbReference type="ARBA" id="ARBA00006464"/>
    </source>
</evidence>
<feature type="transmembrane region" description="Helical" evidence="7">
    <location>
        <begin position="109"/>
        <end position="130"/>
    </location>
</feature>
<dbReference type="AlphaFoldDB" id="A0A1V4ERE7"/>
<keyword evidence="4 7" id="KW-0812">Transmembrane</keyword>
<accession>A0A1V4ERE7</accession>
<dbReference type="InterPro" id="IPR003362">
    <property type="entry name" value="Bact_transf"/>
</dbReference>
<evidence type="ECO:0000256" key="7">
    <source>
        <dbReference type="SAM" id="Phobius"/>
    </source>
</evidence>